<evidence type="ECO:0000256" key="1">
    <source>
        <dbReference type="SAM" id="MobiDB-lite"/>
    </source>
</evidence>
<dbReference type="EMBL" id="QHLY01000005">
    <property type="protein sequence ID" value="PXA72260.1"/>
    <property type="molecule type" value="Genomic_DNA"/>
</dbReference>
<dbReference type="PANTHER" id="PTHR42759">
    <property type="entry name" value="MOXR FAMILY PROTEIN"/>
    <property type="match status" value="1"/>
</dbReference>
<organism evidence="4 5">
    <name type="scientific">Cryobacterium arcticum</name>
    <dbReference type="NCBI Taxonomy" id="670052"/>
    <lineage>
        <taxon>Bacteria</taxon>
        <taxon>Bacillati</taxon>
        <taxon>Actinomycetota</taxon>
        <taxon>Actinomycetes</taxon>
        <taxon>Micrococcales</taxon>
        <taxon>Microbacteriaceae</taxon>
        <taxon>Cryobacterium</taxon>
    </lineage>
</organism>
<name>A0A318A4Y6_9MICO</name>
<feature type="domain" description="ATPase AAA-3" evidence="2">
    <location>
        <begin position="110"/>
        <end position="251"/>
    </location>
</feature>
<keyword evidence="5" id="KW-1185">Reference proteome</keyword>
<accession>A0A318A4Y6</accession>
<comment type="caution">
    <text evidence="4">The sequence shown here is derived from an EMBL/GenBank/DDBJ whole genome shotgun (WGS) entry which is preliminary data.</text>
</comment>
<dbReference type="InterPro" id="IPR050764">
    <property type="entry name" value="CbbQ/NirQ/NorQ/GpvN"/>
</dbReference>
<dbReference type="Pfam" id="PF17863">
    <property type="entry name" value="AAA_lid_2"/>
    <property type="match status" value="1"/>
</dbReference>
<dbReference type="Pfam" id="PF07726">
    <property type="entry name" value="AAA_3"/>
    <property type="match status" value="1"/>
</dbReference>
<dbReference type="Gene3D" id="1.10.8.80">
    <property type="entry name" value="Magnesium chelatase subunit I, C-Terminal domain"/>
    <property type="match status" value="1"/>
</dbReference>
<dbReference type="RefSeq" id="WP_110125780.1">
    <property type="nucleotide sequence ID" value="NZ_QHLY01000005.1"/>
</dbReference>
<protein>
    <submittedName>
        <fullName evidence="4">ATPase</fullName>
    </submittedName>
</protein>
<dbReference type="InterPro" id="IPR011703">
    <property type="entry name" value="ATPase_AAA-3"/>
</dbReference>
<evidence type="ECO:0000313" key="5">
    <source>
        <dbReference type="Proteomes" id="UP000246722"/>
    </source>
</evidence>
<dbReference type="GO" id="GO:0016887">
    <property type="term" value="F:ATP hydrolysis activity"/>
    <property type="evidence" value="ECO:0007669"/>
    <property type="project" value="InterPro"/>
</dbReference>
<evidence type="ECO:0000259" key="3">
    <source>
        <dbReference type="Pfam" id="PF17863"/>
    </source>
</evidence>
<feature type="domain" description="ChlI/MoxR AAA lid" evidence="3">
    <location>
        <begin position="371"/>
        <end position="412"/>
    </location>
</feature>
<feature type="region of interest" description="Disordered" evidence="1">
    <location>
        <begin position="1"/>
        <end position="23"/>
    </location>
</feature>
<sequence length="525" mass="57184">MAQGNRWNKVSASPTRTNGATLPEELTAEDLFTEAPAVADTALDEKLRQAYFWLVNRAVISPFYDVEFSAGSPVTFALGDAGAELNLPTDQSYSSNVLLPLLTFAVGGRCLLVGGPGRGKTTLAILMGVLAGSSPREVRRNVQQGQPQITVSDLVGMPLPRDLVTAGSLAEIEIAWRSWLTQPVKIIDEYNRIPTKTQSALLTMVAEGYVESHDQMHSTAPESGVESWFFTANDDAGGGTFPVIQALRDRMDVTVAAQGFNNRFFDELVARVEAGERPEDHLPAELVFGPDEQRLLEAAIRAVPLPGAVRRQLEFFASHFEFVQQGGRRFEYRTKDTVRTGGGEVAETIEANSGADLQVDLGSQTTNSLSVRSLQTLIRYAKAMAYFRGRPVVGLDDLAAVLPFALRGKLLPNELHPRFDVGADRELATDSISWLADLFAESRRQFTALGLAASDPISDALDLFNQGLDGVTSAQAASRLTGIESLISGIAKQGKLYGRHFDDLLALKYLHQRYTNYVSWLGFSG</sequence>
<dbReference type="GO" id="GO:0005524">
    <property type="term" value="F:ATP binding"/>
    <property type="evidence" value="ECO:0007669"/>
    <property type="project" value="InterPro"/>
</dbReference>
<feature type="compositionally biased region" description="Polar residues" evidence="1">
    <location>
        <begin position="1"/>
        <end position="20"/>
    </location>
</feature>
<evidence type="ECO:0000259" key="2">
    <source>
        <dbReference type="Pfam" id="PF07726"/>
    </source>
</evidence>
<dbReference type="SUPFAM" id="SSF52540">
    <property type="entry name" value="P-loop containing nucleoside triphosphate hydrolases"/>
    <property type="match status" value="1"/>
</dbReference>
<gene>
    <name evidence="4" type="ORF">CTB96_05100</name>
</gene>
<dbReference type="AlphaFoldDB" id="A0A318A4Y6"/>
<reference evidence="4 5" key="1">
    <citation type="submission" date="2018-05" db="EMBL/GenBank/DDBJ databases">
        <title>Genetic diversity of glacier-inhabiting Cryobacterium bacteria in China and description of Cryobacterium mengkeensis sp. nov. and Arthrobacter glacialis sp. nov.</title>
        <authorList>
            <person name="Liu Q."/>
            <person name="Xin Y.-H."/>
        </authorList>
    </citation>
    <scope>NUCLEOTIDE SEQUENCE [LARGE SCALE GENOMIC DNA]</scope>
    <source>
        <strain evidence="4 5">SK-1</strain>
    </source>
</reference>
<dbReference type="InterPro" id="IPR027417">
    <property type="entry name" value="P-loop_NTPase"/>
</dbReference>
<proteinExistence type="predicted"/>
<dbReference type="OrthoDB" id="314627at2"/>
<evidence type="ECO:0000313" key="4">
    <source>
        <dbReference type="EMBL" id="PXA72260.1"/>
    </source>
</evidence>
<dbReference type="InterPro" id="IPR041628">
    <property type="entry name" value="ChlI/MoxR_AAA_lid"/>
</dbReference>
<dbReference type="Proteomes" id="UP000246722">
    <property type="component" value="Unassembled WGS sequence"/>
</dbReference>
<dbReference type="Gene3D" id="3.40.50.300">
    <property type="entry name" value="P-loop containing nucleotide triphosphate hydrolases"/>
    <property type="match status" value="1"/>
</dbReference>
<dbReference type="PANTHER" id="PTHR42759:SF1">
    <property type="entry name" value="MAGNESIUM-CHELATASE SUBUNIT CHLD"/>
    <property type="match status" value="1"/>
</dbReference>